<dbReference type="InterPro" id="IPR016024">
    <property type="entry name" value="ARM-type_fold"/>
</dbReference>
<name>A0A0C9RW69_9CONI</name>
<dbReference type="PRINTS" id="PR00320">
    <property type="entry name" value="GPROTEINBRPT"/>
</dbReference>
<dbReference type="Pfam" id="PF09070">
    <property type="entry name" value="PFU"/>
    <property type="match status" value="1"/>
</dbReference>
<sequence>MAAEFGQYRLRCELRGHEEDVRGICICGDSGIATGSRDKTVRFWSIDESEKRRYVLRKTMVGHSSFVGPLAWIPPSEHLPEGGLLSGGMDTFVIAWDLSTAQANQTLKGHQLQVTGVTLDDHGDILSSSIDCTVKRWRNGHVVESWQAHQAPIQAILKLPSGEIATGSTDQTLKIWRDSTCVHTFLGHTDTVRGLAVMPNVGILSASHDGCVRLWALSGETLLEMAGHASIVYSVAAHSSGVIASGSEDRFAKLWRDATCFQSIEHPGCVWDVKFLPNGDLVTACSDGVIRMWTTDHERMAGSAEVEEFEAQISLYKCNTKMVGGVKVSDLPGMEALQQPGTKNGQTKIVREGDSGVAYSWNMAEYKWDKIGEVVDGPDGSQGRKTLDGVPYDHVFDVDIGDGEPIRRLPYNRGDNPYYVAEQWLLKEGLPLTYREQVVEFILKNTGQSNVPLDNSFVDPYTGASAYVPGQTSPLMPSLTQKYSFKHIPKRGMLFFDMAQYDGILRKIAEFNSTLASDEGQKILSLNDGELLRVNAVVAVLKDSSHYHTSTFADIDINILVKLLSSWPIQMLFPVLDIVKMVVLHPHGANLFIQIVQSGNDILMETIRRVSVVPALSPNQLTSIRLVVNCFKHSCFRTWLQSHRDEIIDLFSECRSSSNKNVRLSYSTLLLNYAVLLIESKDEEGQQQVLSAVMEMGEAQEKDVDVRFRALVAIGSLMHDGLVKQQAVQLDVESIAASAKASKEARIAEVGADIEHLIGTI</sequence>
<dbReference type="FunFam" id="3.10.20.870:FF:000002">
    <property type="entry name" value="Transducin family protein / WD-40 repeat family protein"/>
    <property type="match status" value="1"/>
</dbReference>
<keyword evidence="3 5" id="KW-0853">WD repeat</keyword>
<evidence type="ECO:0000313" key="8">
    <source>
        <dbReference type="EMBL" id="JAG88194.1"/>
    </source>
</evidence>
<dbReference type="FunFam" id="1.25.10.10:FF:000250">
    <property type="entry name" value="Phospholipase A-2-activating protein isoform A"/>
    <property type="match status" value="1"/>
</dbReference>
<dbReference type="PANTHER" id="PTHR19849:SF0">
    <property type="entry name" value="PHOSPHOLIPASE A-2-ACTIVATING PROTEIN"/>
    <property type="match status" value="1"/>
</dbReference>
<dbReference type="GO" id="GO:0005634">
    <property type="term" value="C:nucleus"/>
    <property type="evidence" value="ECO:0007669"/>
    <property type="project" value="TreeGrafter"/>
</dbReference>
<dbReference type="PROSITE" id="PS51394">
    <property type="entry name" value="PFU"/>
    <property type="match status" value="1"/>
</dbReference>
<dbReference type="InterPro" id="IPR015943">
    <property type="entry name" value="WD40/YVTN_repeat-like_dom_sf"/>
</dbReference>
<dbReference type="CDD" id="cd00200">
    <property type="entry name" value="WD40"/>
    <property type="match status" value="1"/>
</dbReference>
<dbReference type="SUPFAM" id="SSF50978">
    <property type="entry name" value="WD40 repeat-like"/>
    <property type="match status" value="1"/>
</dbReference>
<feature type="repeat" description="WD" evidence="5">
    <location>
        <begin position="185"/>
        <end position="225"/>
    </location>
</feature>
<dbReference type="AlphaFoldDB" id="A0A0C9RW69"/>
<dbReference type="InterPro" id="IPR036322">
    <property type="entry name" value="WD40_repeat_dom_sf"/>
</dbReference>
<dbReference type="PROSITE" id="PS51396">
    <property type="entry name" value="PUL"/>
    <property type="match status" value="1"/>
</dbReference>
<protein>
    <submittedName>
        <fullName evidence="8">TSA: Wollemia nobilis Ref_Wollemi_Transcript_9574_2884 transcribed RNA sequence</fullName>
    </submittedName>
</protein>
<evidence type="ECO:0000256" key="4">
    <source>
        <dbReference type="ARBA" id="ARBA00022737"/>
    </source>
</evidence>
<dbReference type="PANTHER" id="PTHR19849">
    <property type="entry name" value="PHOSPHOLIPASE A-2-ACTIVATING PROTEIN"/>
    <property type="match status" value="1"/>
</dbReference>
<keyword evidence="2" id="KW-0963">Cytoplasm</keyword>
<dbReference type="SMART" id="SM00320">
    <property type="entry name" value="WD40"/>
    <property type="match status" value="7"/>
</dbReference>
<dbReference type="SUPFAM" id="SSF48371">
    <property type="entry name" value="ARM repeat"/>
    <property type="match status" value="1"/>
</dbReference>
<keyword evidence="4" id="KW-0677">Repeat</keyword>
<dbReference type="Gene3D" id="1.25.10.10">
    <property type="entry name" value="Leucine-rich Repeat Variant"/>
    <property type="match status" value="1"/>
</dbReference>
<evidence type="ECO:0000256" key="1">
    <source>
        <dbReference type="ARBA" id="ARBA00004496"/>
    </source>
</evidence>
<proteinExistence type="predicted"/>
<dbReference type="FunFam" id="2.130.10.10:FF:000236">
    <property type="entry name" value="Polyubiquitin binding protein (Doa1/Ufd3)"/>
    <property type="match status" value="1"/>
</dbReference>
<feature type="domain" description="PFU" evidence="6">
    <location>
        <begin position="360"/>
        <end position="456"/>
    </location>
</feature>
<dbReference type="GO" id="GO:0043161">
    <property type="term" value="P:proteasome-mediated ubiquitin-dependent protein catabolic process"/>
    <property type="evidence" value="ECO:0007669"/>
    <property type="project" value="TreeGrafter"/>
</dbReference>
<evidence type="ECO:0000256" key="5">
    <source>
        <dbReference type="PROSITE-ProRule" id="PRU00221"/>
    </source>
</evidence>
<reference evidence="8" key="1">
    <citation type="submission" date="2015-02" db="EMBL/GenBank/DDBJ databases">
        <title>A transcriptome of Wollemia nobilis - a relic of Gondwana.</title>
        <authorList>
            <person name="Chia J.Y."/>
            <person name="Leong Y.S."/>
            <person name="Abdul Karim S."/>
            <person name="Wan Azmi N."/>
            <person name="Hercus R."/>
            <person name="Croft L."/>
        </authorList>
    </citation>
    <scope>NUCLEOTIDE SEQUENCE</scope>
    <source>
        <strain evidence="8">MaeBrown</strain>
        <tissue evidence="8">Leaf</tissue>
    </source>
</reference>
<dbReference type="PROSITE" id="PS50082">
    <property type="entry name" value="WD_REPEATS_2"/>
    <property type="match status" value="4"/>
</dbReference>
<dbReference type="GO" id="GO:0005737">
    <property type="term" value="C:cytoplasm"/>
    <property type="evidence" value="ECO:0007669"/>
    <property type="project" value="UniProtKB-SubCell"/>
</dbReference>
<feature type="repeat" description="WD" evidence="5">
    <location>
        <begin position="225"/>
        <end position="255"/>
    </location>
</feature>
<feature type="domain" description="PUL" evidence="7">
    <location>
        <begin position="486"/>
        <end position="757"/>
    </location>
</feature>
<dbReference type="InterPro" id="IPR015155">
    <property type="entry name" value="PFU"/>
</dbReference>
<evidence type="ECO:0000259" key="7">
    <source>
        <dbReference type="PROSITE" id="PS51396"/>
    </source>
</evidence>
<accession>A0A0C9RW69</accession>
<dbReference type="InterPro" id="IPR013535">
    <property type="entry name" value="PUL_dom"/>
</dbReference>
<dbReference type="GO" id="GO:0043130">
    <property type="term" value="F:ubiquitin binding"/>
    <property type="evidence" value="ECO:0007669"/>
    <property type="project" value="TreeGrafter"/>
</dbReference>
<comment type="subcellular location">
    <subcellularLocation>
        <location evidence="1">Cytoplasm</location>
    </subcellularLocation>
</comment>
<dbReference type="InterPro" id="IPR020472">
    <property type="entry name" value="WD40_PAC1"/>
</dbReference>
<dbReference type="GO" id="GO:0010992">
    <property type="term" value="P:ubiquitin recycling"/>
    <property type="evidence" value="ECO:0007669"/>
    <property type="project" value="TreeGrafter"/>
</dbReference>
<dbReference type="PROSITE" id="PS50294">
    <property type="entry name" value="WD_REPEATS_REGION"/>
    <property type="match status" value="2"/>
</dbReference>
<feature type="repeat" description="WD" evidence="5">
    <location>
        <begin position="60"/>
        <end position="106"/>
    </location>
</feature>
<dbReference type="InterPro" id="IPR001680">
    <property type="entry name" value="WD40_rpt"/>
</dbReference>
<evidence type="ECO:0000256" key="2">
    <source>
        <dbReference type="ARBA" id="ARBA00022490"/>
    </source>
</evidence>
<evidence type="ECO:0000256" key="3">
    <source>
        <dbReference type="ARBA" id="ARBA00022574"/>
    </source>
</evidence>
<dbReference type="InterPro" id="IPR011989">
    <property type="entry name" value="ARM-like"/>
</dbReference>
<evidence type="ECO:0000259" key="6">
    <source>
        <dbReference type="PROSITE" id="PS51394"/>
    </source>
</evidence>
<dbReference type="EMBL" id="GCHU01009520">
    <property type="protein sequence ID" value="JAG88194.1"/>
    <property type="molecule type" value="Transcribed_RNA"/>
</dbReference>
<dbReference type="Pfam" id="PF08324">
    <property type="entry name" value="PUL"/>
    <property type="match status" value="1"/>
</dbReference>
<dbReference type="Pfam" id="PF00400">
    <property type="entry name" value="WD40"/>
    <property type="match status" value="6"/>
</dbReference>
<organism evidence="8">
    <name type="scientific">Wollemia nobilis</name>
    <dbReference type="NCBI Taxonomy" id="56998"/>
    <lineage>
        <taxon>Eukaryota</taxon>
        <taxon>Viridiplantae</taxon>
        <taxon>Streptophyta</taxon>
        <taxon>Embryophyta</taxon>
        <taxon>Tracheophyta</taxon>
        <taxon>Spermatophyta</taxon>
        <taxon>Pinopsida</taxon>
        <taxon>Pinidae</taxon>
        <taxon>Conifers II</taxon>
        <taxon>Araucariales</taxon>
        <taxon>Araucariaceae</taxon>
        <taxon>Wollemia</taxon>
    </lineage>
</organism>
<feature type="repeat" description="WD" evidence="5">
    <location>
        <begin position="14"/>
        <end position="54"/>
    </location>
</feature>
<dbReference type="Gene3D" id="3.10.20.870">
    <property type="entry name" value="PFU (PLAA family ubiquitin binding), C-terminal domain"/>
    <property type="match status" value="1"/>
</dbReference>
<dbReference type="InterPro" id="IPR038122">
    <property type="entry name" value="PFU_sf"/>
</dbReference>
<dbReference type="Gene3D" id="2.130.10.10">
    <property type="entry name" value="YVTN repeat-like/Quinoprotein amine dehydrogenase"/>
    <property type="match status" value="1"/>
</dbReference>